<dbReference type="InterPro" id="IPR006660">
    <property type="entry name" value="Arsenate_reductase-like"/>
</dbReference>
<dbReference type="Proteomes" id="UP000470771">
    <property type="component" value="Unassembled WGS sequence"/>
</dbReference>
<dbReference type="InterPro" id="IPR036249">
    <property type="entry name" value="Thioredoxin-like_sf"/>
</dbReference>
<keyword evidence="4" id="KW-1185">Reference proteome</keyword>
<dbReference type="PANTHER" id="PTHR30041:SF4">
    <property type="entry name" value="ARSENATE REDUCTASE"/>
    <property type="match status" value="1"/>
</dbReference>
<sequence>MNNPNHRTLTIYLGGNKYKDDQTLAFAKSNGLAIKEVDVTKDKLTGTQILQLVNKMHIEIHELIDTSNENFKAFNISGKFDQEDWLNLIIQHPEFIKTPIVQSEDQTVFVKTPSDTLKIN</sequence>
<comment type="similarity">
    <text evidence="1 2">Belongs to the ArsC family.</text>
</comment>
<reference evidence="3 4" key="1">
    <citation type="submission" date="2019-12" db="EMBL/GenBank/DDBJ databases">
        <authorList>
            <person name="Zhao J."/>
        </authorList>
    </citation>
    <scope>NUCLEOTIDE SEQUENCE [LARGE SCALE GENOMIC DNA]</scope>
    <source>
        <strain evidence="3 4">S-15</strain>
    </source>
</reference>
<accession>A0A6N9NMY8</accession>
<evidence type="ECO:0000313" key="3">
    <source>
        <dbReference type="EMBL" id="NBG67252.1"/>
    </source>
</evidence>
<name>A0A6N9NMY8_9FLAO</name>
<dbReference type="PROSITE" id="PS51353">
    <property type="entry name" value="ARSC"/>
    <property type="match status" value="1"/>
</dbReference>
<organism evidence="3 4">
    <name type="scientific">Acidiluteibacter ferrifornacis</name>
    <dbReference type="NCBI Taxonomy" id="2692424"/>
    <lineage>
        <taxon>Bacteria</taxon>
        <taxon>Pseudomonadati</taxon>
        <taxon>Bacteroidota</taxon>
        <taxon>Flavobacteriia</taxon>
        <taxon>Flavobacteriales</taxon>
        <taxon>Cryomorphaceae</taxon>
        <taxon>Acidiluteibacter</taxon>
    </lineage>
</organism>
<comment type="caution">
    <text evidence="3">The sequence shown here is derived from an EMBL/GenBank/DDBJ whole genome shotgun (WGS) entry which is preliminary data.</text>
</comment>
<evidence type="ECO:0000313" key="4">
    <source>
        <dbReference type="Proteomes" id="UP000470771"/>
    </source>
</evidence>
<dbReference type="EMBL" id="WWNE01000018">
    <property type="protein sequence ID" value="NBG67252.1"/>
    <property type="molecule type" value="Genomic_DNA"/>
</dbReference>
<dbReference type="RefSeq" id="WP_160634206.1">
    <property type="nucleotide sequence ID" value="NZ_WWNE01000018.1"/>
</dbReference>
<evidence type="ECO:0000256" key="1">
    <source>
        <dbReference type="ARBA" id="ARBA00007198"/>
    </source>
</evidence>
<protein>
    <recommendedName>
        <fullName evidence="5">Arsenate reductase</fullName>
    </recommendedName>
</protein>
<evidence type="ECO:0000256" key="2">
    <source>
        <dbReference type="PROSITE-ProRule" id="PRU01282"/>
    </source>
</evidence>
<gene>
    <name evidence="3" type="ORF">GQN54_14075</name>
</gene>
<dbReference type="Gene3D" id="3.40.30.10">
    <property type="entry name" value="Glutaredoxin"/>
    <property type="match status" value="1"/>
</dbReference>
<dbReference type="SUPFAM" id="SSF52833">
    <property type="entry name" value="Thioredoxin-like"/>
    <property type="match status" value="1"/>
</dbReference>
<dbReference type="AlphaFoldDB" id="A0A6N9NMY8"/>
<dbReference type="PANTHER" id="PTHR30041">
    <property type="entry name" value="ARSENATE REDUCTASE"/>
    <property type="match status" value="1"/>
</dbReference>
<proteinExistence type="inferred from homology"/>
<evidence type="ECO:0008006" key="5">
    <source>
        <dbReference type="Google" id="ProtNLM"/>
    </source>
</evidence>